<gene>
    <name evidence="1" type="ORF">MNBD_GAMMA12-3172</name>
</gene>
<protein>
    <submittedName>
        <fullName evidence="1">Uncharacterized protein</fullName>
    </submittedName>
</protein>
<proteinExistence type="predicted"/>
<evidence type="ECO:0000313" key="1">
    <source>
        <dbReference type="EMBL" id="VAW78613.1"/>
    </source>
</evidence>
<dbReference type="AlphaFoldDB" id="A0A3B0YRA4"/>
<reference evidence="1" key="1">
    <citation type="submission" date="2018-06" db="EMBL/GenBank/DDBJ databases">
        <authorList>
            <person name="Zhirakovskaya E."/>
        </authorList>
    </citation>
    <scope>NUCLEOTIDE SEQUENCE</scope>
</reference>
<accession>A0A3B0YRA4</accession>
<dbReference type="EMBL" id="UOFL01000159">
    <property type="protein sequence ID" value="VAW78613.1"/>
    <property type="molecule type" value="Genomic_DNA"/>
</dbReference>
<name>A0A3B0YRA4_9ZZZZ</name>
<sequence>MLQLSLYTVGLKSLLIIGFKMTSGLKLKLLKIYIYRELYIEDFIEHRKSGTFFYLDSG</sequence>
<organism evidence="1">
    <name type="scientific">hydrothermal vent metagenome</name>
    <dbReference type="NCBI Taxonomy" id="652676"/>
    <lineage>
        <taxon>unclassified sequences</taxon>
        <taxon>metagenomes</taxon>
        <taxon>ecological metagenomes</taxon>
    </lineage>
</organism>